<organism evidence="1 2">
    <name type="scientific">Peribacillus faecalis</name>
    <dbReference type="NCBI Taxonomy" id="2772559"/>
    <lineage>
        <taxon>Bacteria</taxon>
        <taxon>Bacillati</taxon>
        <taxon>Bacillota</taxon>
        <taxon>Bacilli</taxon>
        <taxon>Bacillales</taxon>
        <taxon>Bacillaceae</taxon>
        <taxon>Peribacillus</taxon>
    </lineage>
</organism>
<gene>
    <name evidence="1" type="ORF">IEO70_12420</name>
</gene>
<dbReference type="Proteomes" id="UP000602076">
    <property type="component" value="Unassembled WGS sequence"/>
</dbReference>
<dbReference type="AlphaFoldDB" id="A0A927CWY0"/>
<evidence type="ECO:0000313" key="2">
    <source>
        <dbReference type="Proteomes" id="UP000602076"/>
    </source>
</evidence>
<protein>
    <recommendedName>
        <fullName evidence="3">PRK06770 family protein</fullName>
    </recommendedName>
</protein>
<keyword evidence="2" id="KW-1185">Reference proteome</keyword>
<sequence>MKKKLFIPLIGLIVIGSVAAWYFWQNGGNTSGVKIDNPSEEQIDEGKQVIEDSFNNEKADVEIITGEVTDSKVQSVIHKMSHQKIEADKKWGSLEITKDRLQFLSSEIDENKGNLKHYKTYRDIIDRWLKGDFSRADHDHNAIWRLQNGTIGEATGLLNEAEEAAYIEENFR</sequence>
<proteinExistence type="predicted"/>
<comment type="caution">
    <text evidence="1">The sequence shown here is derived from an EMBL/GenBank/DDBJ whole genome shotgun (WGS) entry which is preliminary data.</text>
</comment>
<reference evidence="1" key="1">
    <citation type="submission" date="2020-09" db="EMBL/GenBank/DDBJ databases">
        <title>Bacillus faecalis sp. nov., a moderately halophilic bacterium isolated from cow faeces.</title>
        <authorList>
            <person name="Jiang L."/>
            <person name="Lee J."/>
        </authorList>
    </citation>
    <scope>NUCLEOTIDE SEQUENCE</scope>
    <source>
        <strain evidence="1">AGMB 02131</strain>
    </source>
</reference>
<accession>A0A927CWY0</accession>
<dbReference type="InterPro" id="IPR046208">
    <property type="entry name" value="DUF6241"/>
</dbReference>
<dbReference type="RefSeq" id="WP_190998694.1">
    <property type="nucleotide sequence ID" value="NZ_JACXSI010000029.1"/>
</dbReference>
<name>A0A927CWY0_9BACI</name>
<evidence type="ECO:0000313" key="1">
    <source>
        <dbReference type="EMBL" id="MBD3109153.1"/>
    </source>
</evidence>
<dbReference type="EMBL" id="JACXSI010000029">
    <property type="protein sequence ID" value="MBD3109153.1"/>
    <property type="molecule type" value="Genomic_DNA"/>
</dbReference>
<evidence type="ECO:0008006" key="3">
    <source>
        <dbReference type="Google" id="ProtNLM"/>
    </source>
</evidence>
<dbReference type="Pfam" id="PF19754">
    <property type="entry name" value="DUF6241"/>
    <property type="match status" value="1"/>
</dbReference>